<keyword evidence="4 5" id="KW-0472">Membrane</keyword>
<dbReference type="Proteomes" id="UP000600565">
    <property type="component" value="Unassembled WGS sequence"/>
</dbReference>
<dbReference type="EMBL" id="JACSPW010000019">
    <property type="protein sequence ID" value="MBD8034625.1"/>
    <property type="molecule type" value="Genomic_DNA"/>
</dbReference>
<dbReference type="Pfam" id="PF01758">
    <property type="entry name" value="SBF"/>
    <property type="match status" value="1"/>
</dbReference>
<evidence type="ECO:0000256" key="4">
    <source>
        <dbReference type="ARBA" id="ARBA00023136"/>
    </source>
</evidence>
<evidence type="ECO:0000256" key="2">
    <source>
        <dbReference type="ARBA" id="ARBA00022692"/>
    </source>
</evidence>
<evidence type="ECO:0000256" key="1">
    <source>
        <dbReference type="ARBA" id="ARBA00004141"/>
    </source>
</evidence>
<evidence type="ECO:0000256" key="5">
    <source>
        <dbReference type="SAM" id="Phobius"/>
    </source>
</evidence>
<accession>A0ABR8XRQ2</accession>
<dbReference type="RefSeq" id="WP_191705122.1">
    <property type="nucleotide sequence ID" value="NZ_JACSPW010000019.1"/>
</dbReference>
<feature type="transmembrane region" description="Helical" evidence="5">
    <location>
        <begin position="211"/>
        <end position="231"/>
    </location>
</feature>
<organism evidence="6 7">
    <name type="scientific">Solibacillus merdavium</name>
    <dbReference type="NCBI Taxonomy" id="2762218"/>
    <lineage>
        <taxon>Bacteria</taxon>
        <taxon>Bacillati</taxon>
        <taxon>Bacillota</taxon>
        <taxon>Bacilli</taxon>
        <taxon>Bacillales</taxon>
        <taxon>Caryophanaceae</taxon>
        <taxon>Solibacillus</taxon>
    </lineage>
</organism>
<feature type="transmembrane region" description="Helical" evidence="5">
    <location>
        <begin position="76"/>
        <end position="95"/>
    </location>
</feature>
<dbReference type="InterPro" id="IPR038770">
    <property type="entry name" value="Na+/solute_symporter_sf"/>
</dbReference>
<gene>
    <name evidence="6" type="ORF">H9632_16275</name>
</gene>
<sequence length="309" mass="33808">MGIDTIQINFNETALLIMNIVIGFIMFGVALDLQVSDFKRSLKTPKPALIGLACQFLLLPAITFVLVSIIQPIPSIALGLFLVAACPGGNLSNFLTHYAKGNTPLSISMSAISTVMAIVMTPLNTMFWASLYGPTKEIMTSFSISVVDMFTTIFFMLGLPLIVGMYIRKVMPKFAARFNQIMMKLSIVIFVLFVIVMVANNFDAFIDNVGAVVWVVIIQNALAICIGYFASRALKVVDRDRRAIAIEVGIQNSGLGLVLIFNFFGGLGGMALVAAFWGIWHIISGLIIATYWSRRAPDNTVTVHQEVHT</sequence>
<dbReference type="InterPro" id="IPR002657">
    <property type="entry name" value="BilAc:Na_symport/Acr3"/>
</dbReference>
<protein>
    <submittedName>
        <fullName evidence="6">Bile acid:sodium symporter family protein</fullName>
    </submittedName>
</protein>
<keyword evidence="7" id="KW-1185">Reference proteome</keyword>
<evidence type="ECO:0000313" key="7">
    <source>
        <dbReference type="Proteomes" id="UP000600565"/>
    </source>
</evidence>
<evidence type="ECO:0000256" key="3">
    <source>
        <dbReference type="ARBA" id="ARBA00022989"/>
    </source>
</evidence>
<evidence type="ECO:0000313" key="6">
    <source>
        <dbReference type="EMBL" id="MBD8034625.1"/>
    </source>
</evidence>
<comment type="subcellular location">
    <subcellularLocation>
        <location evidence="1">Membrane</location>
        <topology evidence="1">Multi-pass membrane protein</topology>
    </subcellularLocation>
</comment>
<feature type="transmembrane region" description="Helical" evidence="5">
    <location>
        <begin position="14"/>
        <end position="35"/>
    </location>
</feature>
<keyword evidence="3 5" id="KW-1133">Transmembrane helix</keyword>
<reference evidence="6 7" key="1">
    <citation type="submission" date="2020-08" db="EMBL/GenBank/DDBJ databases">
        <title>A Genomic Blueprint of the Chicken Gut Microbiome.</title>
        <authorList>
            <person name="Gilroy R."/>
            <person name="Ravi A."/>
            <person name="Getino M."/>
            <person name="Pursley I."/>
            <person name="Horton D.L."/>
            <person name="Alikhan N.-F."/>
            <person name="Baker D."/>
            <person name="Gharbi K."/>
            <person name="Hall N."/>
            <person name="Watson M."/>
            <person name="Adriaenssens E.M."/>
            <person name="Foster-Nyarko E."/>
            <person name="Jarju S."/>
            <person name="Secka A."/>
            <person name="Antonio M."/>
            <person name="Oren A."/>
            <person name="Chaudhuri R."/>
            <person name="La Ragione R.M."/>
            <person name="Hildebrand F."/>
            <person name="Pallen M.J."/>
        </authorList>
    </citation>
    <scope>NUCLEOTIDE SEQUENCE [LARGE SCALE GENOMIC DNA]</scope>
    <source>
        <strain evidence="6 7">Sa1YVA6</strain>
    </source>
</reference>
<feature type="transmembrane region" description="Helical" evidence="5">
    <location>
        <begin position="47"/>
        <end position="70"/>
    </location>
</feature>
<comment type="caution">
    <text evidence="6">The sequence shown here is derived from an EMBL/GenBank/DDBJ whole genome shotgun (WGS) entry which is preliminary data.</text>
</comment>
<proteinExistence type="predicted"/>
<name>A0ABR8XRQ2_9BACL</name>
<feature type="transmembrane region" description="Helical" evidence="5">
    <location>
        <begin position="107"/>
        <end position="129"/>
    </location>
</feature>
<feature type="transmembrane region" description="Helical" evidence="5">
    <location>
        <begin position="243"/>
        <end position="264"/>
    </location>
</feature>
<dbReference type="Gene3D" id="1.20.1530.20">
    <property type="match status" value="1"/>
</dbReference>
<keyword evidence="2 5" id="KW-0812">Transmembrane</keyword>
<feature type="transmembrane region" description="Helical" evidence="5">
    <location>
        <begin position="181"/>
        <end position="199"/>
    </location>
</feature>
<dbReference type="PANTHER" id="PTHR10361:SF28">
    <property type="entry name" value="P3 PROTEIN-RELATED"/>
    <property type="match status" value="1"/>
</dbReference>
<feature type="transmembrane region" description="Helical" evidence="5">
    <location>
        <begin position="149"/>
        <end position="169"/>
    </location>
</feature>
<dbReference type="PANTHER" id="PTHR10361">
    <property type="entry name" value="SODIUM-BILE ACID COTRANSPORTER"/>
    <property type="match status" value="1"/>
</dbReference>
<dbReference type="InterPro" id="IPR004710">
    <property type="entry name" value="Bilac:Na_transpt"/>
</dbReference>
<feature type="transmembrane region" description="Helical" evidence="5">
    <location>
        <begin position="270"/>
        <end position="292"/>
    </location>
</feature>